<dbReference type="AlphaFoldDB" id="A0A0K1PK76"/>
<evidence type="ECO:0000313" key="3">
    <source>
        <dbReference type="Proteomes" id="UP000064967"/>
    </source>
</evidence>
<reference evidence="2 3" key="1">
    <citation type="submission" date="2015-08" db="EMBL/GenBank/DDBJ databases">
        <authorList>
            <person name="Babu N.S."/>
            <person name="Beckwith C.J."/>
            <person name="Beseler K.G."/>
            <person name="Brison A."/>
            <person name="Carone J.V."/>
            <person name="Caskin T.P."/>
            <person name="Diamond M."/>
            <person name="Durham M.E."/>
            <person name="Foxe J.M."/>
            <person name="Go M."/>
            <person name="Henderson B.A."/>
            <person name="Jones I.B."/>
            <person name="McGettigan J.A."/>
            <person name="Micheletti S.J."/>
            <person name="Nasrallah M.E."/>
            <person name="Ortiz D."/>
            <person name="Piller C.R."/>
            <person name="Privatt S.R."/>
            <person name="Schneider S.L."/>
            <person name="Sharp S."/>
            <person name="Smith T.C."/>
            <person name="Stanton J.D."/>
            <person name="Ullery H.E."/>
            <person name="Wilson R.J."/>
            <person name="Serrano M.G."/>
            <person name="Buck G."/>
            <person name="Lee V."/>
            <person name="Wang Y."/>
            <person name="Carvalho R."/>
            <person name="Voegtly L."/>
            <person name="Shi R."/>
            <person name="Duckworth R."/>
            <person name="Johnson A."/>
            <person name="Loviza R."/>
            <person name="Walstead R."/>
            <person name="Shah Z."/>
            <person name="Kiflezghi M."/>
            <person name="Wade K."/>
            <person name="Ball S.L."/>
            <person name="Bradley K.W."/>
            <person name="Asai D.J."/>
            <person name="Bowman C.A."/>
            <person name="Russell D.A."/>
            <person name="Pope W.H."/>
            <person name="Jacobs-Sera D."/>
            <person name="Hendrix R.W."/>
            <person name="Hatfull G.F."/>
        </authorList>
    </citation>
    <scope>NUCLEOTIDE SEQUENCE [LARGE SCALE GENOMIC DNA]</scope>
    <source>
        <strain evidence="2 3">DSM 27648</strain>
    </source>
</reference>
<dbReference type="KEGG" id="llu:AKJ09_00594"/>
<feature type="region of interest" description="Disordered" evidence="1">
    <location>
        <begin position="1"/>
        <end position="31"/>
    </location>
</feature>
<sequence>MPEAASHKATIRTLANSPTAARPSSTDRTTGPACSRLRWFAYPFFGVADPFVTLTLQGRHTWQDVG</sequence>
<proteinExistence type="predicted"/>
<evidence type="ECO:0000256" key="1">
    <source>
        <dbReference type="SAM" id="MobiDB-lite"/>
    </source>
</evidence>
<protein>
    <submittedName>
        <fullName evidence="2">Uncharacterized protein</fullName>
    </submittedName>
</protein>
<accession>A0A0K1PK76</accession>
<dbReference type="STRING" id="1391654.AKJ09_00594"/>
<keyword evidence="3" id="KW-1185">Reference proteome</keyword>
<feature type="compositionally biased region" description="Polar residues" evidence="1">
    <location>
        <begin position="13"/>
        <end position="29"/>
    </location>
</feature>
<evidence type="ECO:0000313" key="2">
    <source>
        <dbReference type="EMBL" id="AKU93930.1"/>
    </source>
</evidence>
<name>A0A0K1PK76_9BACT</name>
<dbReference type="EMBL" id="CP012333">
    <property type="protein sequence ID" value="AKU93930.1"/>
    <property type="molecule type" value="Genomic_DNA"/>
</dbReference>
<organism evidence="2 3">
    <name type="scientific">Labilithrix luteola</name>
    <dbReference type="NCBI Taxonomy" id="1391654"/>
    <lineage>
        <taxon>Bacteria</taxon>
        <taxon>Pseudomonadati</taxon>
        <taxon>Myxococcota</taxon>
        <taxon>Polyangia</taxon>
        <taxon>Polyangiales</taxon>
        <taxon>Labilitrichaceae</taxon>
        <taxon>Labilithrix</taxon>
    </lineage>
</organism>
<gene>
    <name evidence="2" type="ORF">AKJ09_00594</name>
</gene>
<dbReference type="Proteomes" id="UP000064967">
    <property type="component" value="Chromosome"/>
</dbReference>